<dbReference type="InterPro" id="IPR052176">
    <property type="entry name" value="Glycosyl_Hydrlase_43_Enz"/>
</dbReference>
<evidence type="ECO:0000256" key="2">
    <source>
        <dbReference type="ARBA" id="ARBA00022651"/>
    </source>
</evidence>
<evidence type="ECO:0000256" key="7">
    <source>
        <dbReference type="PIRSR" id="PIRSR606710-2"/>
    </source>
</evidence>
<dbReference type="KEGG" id="acht:bsdcttw_40090"/>
<keyword evidence="10" id="KW-1185">Reference proteome</keyword>
<reference evidence="9 10" key="1">
    <citation type="submission" date="2020-08" db="EMBL/GenBank/DDBJ databases">
        <title>Draft genome sequencing of an Anaerocolumna strain isolated from anoxic soil subjected to BSD treatment.</title>
        <authorList>
            <person name="Uek A."/>
            <person name="Tonouchi A."/>
        </authorList>
    </citation>
    <scope>NUCLEOTIDE SEQUENCE [LARGE SCALE GENOMIC DNA]</scope>
    <source>
        <strain evidence="9 10">CTTW</strain>
    </source>
</reference>
<evidence type="ECO:0000256" key="3">
    <source>
        <dbReference type="ARBA" id="ARBA00022801"/>
    </source>
</evidence>
<dbReference type="GO" id="GO:0004553">
    <property type="term" value="F:hydrolase activity, hydrolyzing O-glycosyl compounds"/>
    <property type="evidence" value="ECO:0007669"/>
    <property type="project" value="InterPro"/>
</dbReference>
<proteinExistence type="inferred from homology"/>
<evidence type="ECO:0000256" key="5">
    <source>
        <dbReference type="ARBA" id="ARBA00023295"/>
    </source>
</evidence>
<comment type="similarity">
    <text evidence="1 8">Belongs to the glycosyl hydrolase 43 family.</text>
</comment>
<gene>
    <name evidence="9" type="ORF">bsdcttw_40090</name>
</gene>
<dbReference type="InterPro" id="IPR006710">
    <property type="entry name" value="Glyco_hydro_43"/>
</dbReference>
<keyword evidence="2" id="KW-0624">Polysaccharide degradation</keyword>
<keyword evidence="4" id="KW-0119">Carbohydrate metabolism</keyword>
<keyword evidence="5 8" id="KW-0326">Glycosidase</keyword>
<keyword evidence="2" id="KW-0858">Xylan degradation</keyword>
<dbReference type="EMBL" id="AP023368">
    <property type="protein sequence ID" value="BCK00969.1"/>
    <property type="molecule type" value="Genomic_DNA"/>
</dbReference>
<accession>A0A7I8DRC4</accession>
<sequence>MKSYTTLDLSQETNNHFYKNDLGITQIGDPFILKASDNTYYLYCTSAANGYYCWKSKDLVNWSGKKMCYIKKSDAWCVDSFWAPEVVEYKNKYYMYYSARSTEGSLRIGIATSDKPEGPFEDVKNKPLFDFGYAAIDANVLIDDDGSKYLYFSRDCSENDIGGINKSEIYGVRLNEDMLSLKGEPELLLTPTQKWEKSSVNPLWNEGPEVIKHNNIYYLSYSANCYASSSYSVGYATSSSPLGPFEKSEKNPILTSGTSTTISGPGHHSFTVSPDGTEIWMAYHTHTDPKTGGGNRKLNIDRVLFTDKGELYVNGPTLCYLPIPSDGSYTNLAKEAHISSNVSTPHLLTDGIFTLHQKNSIYDSTIPISGEEATATITLEFKEPVKVSDILVYKGVTKGQEFQKVKAILDDHYQTEEYTMAEDTDERAAILSFKEQTVKKVQLILTPKNPTKNLSLSEIMLLRQN</sequence>
<feature type="active site" description="Proton donor" evidence="6">
    <location>
        <position position="206"/>
    </location>
</feature>
<dbReference type="AlphaFoldDB" id="A0A7I8DRC4"/>
<evidence type="ECO:0000313" key="9">
    <source>
        <dbReference type="EMBL" id="BCK00969.1"/>
    </source>
</evidence>
<dbReference type="RefSeq" id="WP_185256587.1">
    <property type="nucleotide sequence ID" value="NZ_AP023368.1"/>
</dbReference>
<evidence type="ECO:0000256" key="1">
    <source>
        <dbReference type="ARBA" id="ARBA00009865"/>
    </source>
</evidence>
<feature type="site" description="Important for catalytic activity, responsible for pKa modulation of the active site Glu and correct orientation of both the proton donor and substrate" evidence="7">
    <location>
        <position position="137"/>
    </location>
</feature>
<dbReference type="GO" id="GO:0045493">
    <property type="term" value="P:xylan catabolic process"/>
    <property type="evidence" value="ECO:0007669"/>
    <property type="project" value="UniProtKB-KW"/>
</dbReference>
<organism evidence="9 10">
    <name type="scientific">Anaerocolumna chitinilytica</name>
    <dbReference type="NCBI Taxonomy" id="1727145"/>
    <lineage>
        <taxon>Bacteria</taxon>
        <taxon>Bacillati</taxon>
        <taxon>Bacillota</taxon>
        <taxon>Clostridia</taxon>
        <taxon>Lachnospirales</taxon>
        <taxon>Lachnospiraceae</taxon>
        <taxon>Anaerocolumna</taxon>
    </lineage>
</organism>
<feature type="active site" description="Proton acceptor" evidence="6">
    <location>
        <position position="29"/>
    </location>
</feature>
<protein>
    <submittedName>
        <fullName evidence="9">Uncharacterized protein</fullName>
    </submittedName>
</protein>
<dbReference type="CDD" id="cd08991">
    <property type="entry name" value="GH43_HoAraf43-like"/>
    <property type="match status" value="1"/>
</dbReference>
<dbReference type="Gene3D" id="2.115.10.20">
    <property type="entry name" value="Glycosyl hydrolase domain, family 43"/>
    <property type="match status" value="1"/>
</dbReference>
<keyword evidence="3 8" id="KW-0378">Hydrolase</keyword>
<evidence type="ECO:0000313" key="10">
    <source>
        <dbReference type="Proteomes" id="UP000515703"/>
    </source>
</evidence>
<dbReference type="InterPro" id="IPR023296">
    <property type="entry name" value="Glyco_hydro_beta-prop_sf"/>
</dbReference>
<dbReference type="SUPFAM" id="SSF75005">
    <property type="entry name" value="Arabinanase/levansucrase/invertase"/>
    <property type="match status" value="1"/>
</dbReference>
<dbReference type="Gene3D" id="2.60.120.260">
    <property type="entry name" value="Galactose-binding domain-like"/>
    <property type="match status" value="1"/>
</dbReference>
<dbReference type="Pfam" id="PF04616">
    <property type="entry name" value="Glyco_hydro_43"/>
    <property type="match status" value="1"/>
</dbReference>
<reference evidence="9 10" key="2">
    <citation type="submission" date="2020-08" db="EMBL/GenBank/DDBJ databases">
        <authorList>
            <person name="Ueki A."/>
            <person name="Tonouchi A."/>
        </authorList>
    </citation>
    <scope>NUCLEOTIDE SEQUENCE [LARGE SCALE GENOMIC DNA]</scope>
    <source>
        <strain evidence="9 10">CTTW</strain>
    </source>
</reference>
<evidence type="ECO:0000256" key="4">
    <source>
        <dbReference type="ARBA" id="ARBA00023277"/>
    </source>
</evidence>
<dbReference type="PANTHER" id="PTHR43772:SF2">
    <property type="entry name" value="PUTATIVE (AFU_ORTHOLOGUE AFUA_2G04480)-RELATED"/>
    <property type="match status" value="1"/>
</dbReference>
<name>A0A7I8DRC4_9FIRM</name>
<dbReference type="Proteomes" id="UP000515703">
    <property type="component" value="Chromosome"/>
</dbReference>
<evidence type="ECO:0000256" key="6">
    <source>
        <dbReference type="PIRSR" id="PIRSR606710-1"/>
    </source>
</evidence>
<evidence type="ECO:0000256" key="8">
    <source>
        <dbReference type="RuleBase" id="RU361187"/>
    </source>
</evidence>
<dbReference type="PANTHER" id="PTHR43772">
    <property type="entry name" value="ENDO-1,4-BETA-XYLANASE"/>
    <property type="match status" value="1"/>
</dbReference>